<organism evidence="1 2">
    <name type="scientific">Glycine soja</name>
    <name type="common">Wild soybean</name>
    <dbReference type="NCBI Taxonomy" id="3848"/>
    <lineage>
        <taxon>Eukaryota</taxon>
        <taxon>Viridiplantae</taxon>
        <taxon>Streptophyta</taxon>
        <taxon>Embryophyta</taxon>
        <taxon>Tracheophyta</taxon>
        <taxon>Spermatophyta</taxon>
        <taxon>Magnoliopsida</taxon>
        <taxon>eudicotyledons</taxon>
        <taxon>Gunneridae</taxon>
        <taxon>Pentapetalae</taxon>
        <taxon>rosids</taxon>
        <taxon>fabids</taxon>
        <taxon>Fabales</taxon>
        <taxon>Fabaceae</taxon>
        <taxon>Papilionoideae</taxon>
        <taxon>50 kb inversion clade</taxon>
        <taxon>NPAAA clade</taxon>
        <taxon>indigoferoid/millettioid clade</taxon>
        <taxon>Phaseoleae</taxon>
        <taxon>Glycine</taxon>
        <taxon>Glycine subgen. Soja</taxon>
    </lineage>
</organism>
<keyword evidence="2" id="KW-1185">Reference proteome</keyword>
<proteinExistence type="predicted"/>
<name>A0A445FUK3_GLYSO</name>
<evidence type="ECO:0000313" key="2">
    <source>
        <dbReference type="Proteomes" id="UP000289340"/>
    </source>
</evidence>
<reference evidence="1 2" key="1">
    <citation type="submission" date="2018-09" db="EMBL/GenBank/DDBJ databases">
        <title>A high-quality reference genome of wild soybean provides a powerful tool to mine soybean genomes.</title>
        <authorList>
            <person name="Xie M."/>
            <person name="Chung C.Y.L."/>
            <person name="Li M.-W."/>
            <person name="Wong F.-L."/>
            <person name="Chan T.-F."/>
            <person name="Lam H.-M."/>
        </authorList>
    </citation>
    <scope>NUCLEOTIDE SEQUENCE [LARGE SCALE GENOMIC DNA]</scope>
    <source>
        <strain evidence="2">cv. W05</strain>
        <tissue evidence="1">Hypocotyl of etiolated seedlings</tissue>
    </source>
</reference>
<sequence>MHNTLQLTDDQYLDEIYYQQPFADAGNQFGFQSMQLKNDDDVNTMLMCNDQYLCVDLIELLCTIGRTSDGILNLLQATMTPTHDALLYYNGRWNMTHQHDFVGYSFTGKNPKIFDIPSGCTIDGLKDVIKQFAPQGIPPDGIHESQTGQFSPPPPFPLPSSILLTTFYPSLQTSLSLFPPNIFLLSPFPFPFHFSLPFKTPYYPSLEPSPTPSSPSSKINSVLLVSLPASFFKFFIITLKGMSYTKKANQRFVEVRTWYYDESGGRWHNIIGQ</sequence>
<dbReference type="AlphaFoldDB" id="A0A445FUK3"/>
<comment type="caution">
    <text evidence="1">The sequence shown here is derived from an EMBL/GenBank/DDBJ whole genome shotgun (WGS) entry which is preliminary data.</text>
</comment>
<evidence type="ECO:0000313" key="1">
    <source>
        <dbReference type="EMBL" id="RZB52514.1"/>
    </source>
</evidence>
<gene>
    <name evidence="1" type="ORF">D0Y65_048830</name>
</gene>
<protein>
    <submittedName>
        <fullName evidence="1">Uncharacterized protein</fullName>
    </submittedName>
</protein>
<dbReference type="EMBL" id="QZWG01000018">
    <property type="protein sequence ID" value="RZB52514.1"/>
    <property type="molecule type" value="Genomic_DNA"/>
</dbReference>
<accession>A0A445FUK3</accession>
<dbReference type="Proteomes" id="UP000289340">
    <property type="component" value="Chromosome 18"/>
</dbReference>